<name>A0A7U9TIM2_9MOLU</name>
<dbReference type="Pfam" id="PF04536">
    <property type="entry name" value="TPM_phosphatase"/>
    <property type="match status" value="1"/>
</dbReference>
<proteinExistence type="predicted"/>
<organism evidence="2 3">
    <name type="scientific">Mariniplasma anaerobium</name>
    <dbReference type="NCBI Taxonomy" id="2735436"/>
    <lineage>
        <taxon>Bacteria</taxon>
        <taxon>Bacillati</taxon>
        <taxon>Mycoplasmatota</taxon>
        <taxon>Mollicutes</taxon>
        <taxon>Acholeplasmatales</taxon>
        <taxon>Acholeplasmataceae</taxon>
        <taxon>Mariniplasma</taxon>
    </lineage>
</organism>
<dbReference type="RefSeq" id="WP_176238725.1">
    <property type="nucleotide sequence ID" value="NZ_AP024412.1"/>
</dbReference>
<evidence type="ECO:0000313" key="3">
    <source>
        <dbReference type="Proteomes" id="UP000620133"/>
    </source>
</evidence>
<protein>
    <recommendedName>
        <fullName evidence="1">TPM domain-containing protein</fullName>
    </recommendedName>
</protein>
<dbReference type="KEGG" id="manr:MPAN_007870"/>
<dbReference type="EMBL" id="AP024412">
    <property type="protein sequence ID" value="BCR35894.1"/>
    <property type="molecule type" value="Genomic_DNA"/>
</dbReference>
<keyword evidence="3" id="KW-1185">Reference proteome</keyword>
<accession>A0A7U9TIM2</accession>
<reference evidence="2" key="1">
    <citation type="submission" date="2021-01" db="EMBL/GenBank/DDBJ databases">
        <title>Draft genome sequence of Acholeplasmataceae bacterium strain Mahy22.</title>
        <authorList>
            <person name="Watanabe M."/>
            <person name="Kojima H."/>
            <person name="Fukui M."/>
        </authorList>
    </citation>
    <scope>NUCLEOTIDE SEQUENCE</scope>
    <source>
        <strain evidence="2">Mahy22</strain>
    </source>
</reference>
<sequence>MNQIQHKTNITTYHRFITKLLVLMTFLTLSLVLLGCETSQVPKPTNLFYINDFAEVLTDATVINIANEGKRLYKDTNSYINSGTELVVSTFLVDNQEDIDAFDSSNLFYQWAVGREEMGLLVLIFFEKTDTRIELIDTKIEVGTRLENFITKAQLELIVDQTLYHATWDDDDYIDLPIMLMYYEILEAIYMNVYDYVSFTYDMEIYELYIASYRSDQEPSRVSMSYIEYALFQIGIDNDILLISISMFTVLLISLSYYIIRRDTNLTILKREKNKNKKEL</sequence>
<dbReference type="AlphaFoldDB" id="A0A7U9TIM2"/>
<dbReference type="Gene3D" id="3.10.310.50">
    <property type="match status" value="1"/>
</dbReference>
<evidence type="ECO:0000259" key="1">
    <source>
        <dbReference type="Pfam" id="PF04536"/>
    </source>
</evidence>
<gene>
    <name evidence="2" type="ORF">MPAN_007870</name>
</gene>
<evidence type="ECO:0000313" key="2">
    <source>
        <dbReference type="EMBL" id="BCR35894.1"/>
    </source>
</evidence>
<feature type="domain" description="TPM" evidence="1">
    <location>
        <begin position="50"/>
        <end position="166"/>
    </location>
</feature>
<dbReference type="Proteomes" id="UP000620133">
    <property type="component" value="Chromosome"/>
</dbReference>
<dbReference type="InterPro" id="IPR007621">
    <property type="entry name" value="TPM_dom"/>
</dbReference>